<dbReference type="OrthoDB" id="6713643at2"/>
<dbReference type="PATRIC" id="fig|1341683.3.peg.513"/>
<accession>V2UUU1</accession>
<keyword evidence="2" id="KW-1185">Reference proteome</keyword>
<sequence length="404" mass="47286">MPKLNDVQNTALEIIDFIYFFDFVSLSTITARKVDIYERLNDLVESLIVNKNLKGQEAETYKHYLLCGVEILATYNAVQELNYTDPNLTERQKQEVNKQVNHHRLNLVWNALLEEMRESKVSEKSFAKDVVMLTIKSGIGRASHSVSFRLVAQMLAFEQGGNISCHVYRRLIKLKILNSSKETLQDHYDEIDNKHIFLRALLFVEFEMLRKRLFCEYGDQPLIMEVAPNDILESIRSRREAYYQKYQSLLNTSNNFIRINNNVDVMDSEQVQRYIKSISKNLCHNRIFSEFKGTWISLFGTWHLICEKGFELDNPIYAAMKNDDSCSARAEETMRNQYGFVISARSLKDCYNRVKNLYFFIRDCVNDIVEEPKHGFIAPDLATHFYYHPNMSKNLLEVLEEIKG</sequence>
<dbReference type="AlphaFoldDB" id="V2UUU1"/>
<evidence type="ECO:0000313" key="1">
    <source>
        <dbReference type="EMBL" id="ESK52371.1"/>
    </source>
</evidence>
<dbReference type="HOGENOM" id="CLU_054905_0_0_6"/>
<comment type="caution">
    <text evidence="1">The sequence shown here is derived from an EMBL/GenBank/DDBJ whole genome shotgun (WGS) entry which is preliminary data.</text>
</comment>
<reference evidence="1 2" key="1">
    <citation type="submission" date="2013-10" db="EMBL/GenBank/DDBJ databases">
        <title>The Genome Sequence of Acinetobacter brisouii CIP 110357.</title>
        <authorList>
            <consortium name="The Broad Institute Genomics Platform"/>
            <consortium name="The Broad Institute Genome Sequencing Center for Infectious Disease"/>
            <person name="Cerqueira G."/>
            <person name="Feldgarden M."/>
            <person name="Courvalin P."/>
            <person name="Grillot-Courvalin C."/>
            <person name="Clermont D."/>
            <person name="Rocha E."/>
            <person name="Yoon E.-J."/>
            <person name="Nemec A."/>
            <person name="Young S.K."/>
            <person name="Zeng Q."/>
            <person name="Gargeya S."/>
            <person name="Fitzgerald M."/>
            <person name="Abouelleil A."/>
            <person name="Alvarado L."/>
            <person name="Berlin A.M."/>
            <person name="Chapman S.B."/>
            <person name="Gainer-Dewar J."/>
            <person name="Goldberg J."/>
            <person name="Gnerre S."/>
            <person name="Griggs A."/>
            <person name="Gujja S."/>
            <person name="Hansen M."/>
            <person name="Howarth C."/>
            <person name="Imamovic A."/>
            <person name="Ireland A."/>
            <person name="Larimer J."/>
            <person name="McCowan C."/>
            <person name="Murphy C."/>
            <person name="Pearson M."/>
            <person name="Poon T.W."/>
            <person name="Priest M."/>
            <person name="Roberts A."/>
            <person name="Saif S."/>
            <person name="Shea T."/>
            <person name="Sykes S."/>
            <person name="Wortman J."/>
            <person name="Nusbaum C."/>
            <person name="Birren B."/>
        </authorList>
    </citation>
    <scope>NUCLEOTIDE SEQUENCE [LARGE SCALE GENOMIC DNA]</scope>
    <source>
        <strain evidence="1 2">CIP 110357</strain>
    </source>
</reference>
<name>V2UUU1_9GAMM</name>
<proteinExistence type="predicted"/>
<evidence type="ECO:0000313" key="2">
    <source>
        <dbReference type="Proteomes" id="UP000018418"/>
    </source>
</evidence>
<gene>
    <name evidence="1" type="ORF">P255_00522</name>
</gene>
<dbReference type="Proteomes" id="UP000018418">
    <property type="component" value="Unassembled WGS sequence"/>
</dbReference>
<organism evidence="1 2">
    <name type="scientific">Acinetobacter brisouii CIP 110357</name>
    <dbReference type="NCBI Taxonomy" id="1341683"/>
    <lineage>
        <taxon>Bacteria</taxon>
        <taxon>Pseudomonadati</taxon>
        <taxon>Pseudomonadota</taxon>
        <taxon>Gammaproteobacteria</taxon>
        <taxon>Moraxellales</taxon>
        <taxon>Moraxellaceae</taxon>
        <taxon>Acinetobacter</taxon>
    </lineage>
</organism>
<dbReference type="EMBL" id="AYEU01000003">
    <property type="protein sequence ID" value="ESK52371.1"/>
    <property type="molecule type" value="Genomic_DNA"/>
</dbReference>
<protein>
    <submittedName>
        <fullName evidence="1">Uncharacterized protein</fullName>
    </submittedName>
</protein>
<dbReference type="RefSeq" id="WP_004903324.1">
    <property type="nucleotide sequence ID" value="NZ_BBTI01000004.1"/>
</dbReference>